<dbReference type="PANTHER" id="PTHR37422:SF23">
    <property type="entry name" value="TEICHURONIC ACID BIOSYNTHESIS PROTEIN TUAE"/>
    <property type="match status" value="1"/>
</dbReference>
<evidence type="ECO:0000256" key="3">
    <source>
        <dbReference type="ARBA" id="ARBA00022989"/>
    </source>
</evidence>
<evidence type="ECO:0000256" key="1">
    <source>
        <dbReference type="ARBA" id="ARBA00004141"/>
    </source>
</evidence>
<dbReference type="OrthoDB" id="5877873at2"/>
<accession>A0A2J8I1D4</accession>
<dbReference type="GO" id="GO:0016020">
    <property type="term" value="C:membrane"/>
    <property type="evidence" value="ECO:0007669"/>
    <property type="project" value="UniProtKB-SubCell"/>
</dbReference>
<comment type="subcellular location">
    <subcellularLocation>
        <location evidence="1">Membrane</location>
        <topology evidence="1">Multi-pass membrane protein</topology>
    </subcellularLocation>
</comment>
<feature type="transmembrane region" description="Helical" evidence="5">
    <location>
        <begin position="83"/>
        <end position="100"/>
    </location>
</feature>
<protein>
    <recommendedName>
        <fullName evidence="6">O-antigen ligase-related domain-containing protein</fullName>
    </recommendedName>
</protein>
<feature type="transmembrane region" description="Helical" evidence="5">
    <location>
        <begin position="106"/>
        <end position="126"/>
    </location>
</feature>
<feature type="transmembrane region" description="Helical" evidence="5">
    <location>
        <begin position="359"/>
        <end position="378"/>
    </location>
</feature>
<feature type="transmembrane region" description="Helical" evidence="5">
    <location>
        <begin position="147"/>
        <end position="164"/>
    </location>
</feature>
<proteinExistence type="predicted"/>
<evidence type="ECO:0000259" key="6">
    <source>
        <dbReference type="Pfam" id="PF04932"/>
    </source>
</evidence>
<evidence type="ECO:0000313" key="8">
    <source>
        <dbReference type="Proteomes" id="UP000236449"/>
    </source>
</evidence>
<evidence type="ECO:0000256" key="4">
    <source>
        <dbReference type="ARBA" id="ARBA00023136"/>
    </source>
</evidence>
<comment type="caution">
    <text evidence="7">The sequence shown here is derived from an EMBL/GenBank/DDBJ whole genome shotgun (WGS) entry which is preliminary data.</text>
</comment>
<feature type="transmembrane region" description="Helical" evidence="5">
    <location>
        <begin position="176"/>
        <end position="194"/>
    </location>
</feature>
<dbReference type="EMBL" id="POSK01000008">
    <property type="protein sequence ID" value="PNI04346.1"/>
    <property type="molecule type" value="Genomic_DNA"/>
</dbReference>
<feature type="transmembrane region" description="Helical" evidence="5">
    <location>
        <begin position="57"/>
        <end position="76"/>
    </location>
</feature>
<keyword evidence="4 5" id="KW-0472">Membrane</keyword>
<keyword evidence="2 5" id="KW-0812">Transmembrane</keyword>
<feature type="transmembrane region" description="Helical" evidence="5">
    <location>
        <begin position="206"/>
        <end position="230"/>
    </location>
</feature>
<feature type="domain" description="O-antigen ligase-related" evidence="6">
    <location>
        <begin position="181"/>
        <end position="337"/>
    </location>
</feature>
<evidence type="ECO:0000256" key="2">
    <source>
        <dbReference type="ARBA" id="ARBA00022692"/>
    </source>
</evidence>
<dbReference type="Proteomes" id="UP000236449">
    <property type="component" value="Unassembled WGS sequence"/>
</dbReference>
<keyword evidence="3 5" id="KW-1133">Transmembrane helix</keyword>
<evidence type="ECO:0000313" key="7">
    <source>
        <dbReference type="EMBL" id="PNI04346.1"/>
    </source>
</evidence>
<evidence type="ECO:0000256" key="5">
    <source>
        <dbReference type="SAM" id="Phobius"/>
    </source>
</evidence>
<feature type="transmembrane region" description="Helical" evidence="5">
    <location>
        <begin position="327"/>
        <end position="347"/>
    </location>
</feature>
<dbReference type="PANTHER" id="PTHR37422">
    <property type="entry name" value="TEICHURONIC ACID BIOSYNTHESIS PROTEIN TUAE"/>
    <property type="match status" value="1"/>
</dbReference>
<dbReference type="InterPro" id="IPR007016">
    <property type="entry name" value="O-antigen_ligase-rel_domated"/>
</dbReference>
<sequence>MPKLLTKIEITSLCLLFFSLFISKAGIYIGLSLLLLIQFYSFASNKSFRELVSRNRLLWGFIGLFCLGIASTLSMDAKDTITYFRKASILLVFPILFFQLRKTNNLQWAQVSLIAGLLVGLGNAFYELALVSEWHGQRITSFWDVGRWAECLGYSLAILLPLIFEYRNSVTKGKRLFYIILSVCCLIALVISGGRGPLLAITITSTLYLLLRSPKAFITIALSFSAIFYVGKSFPPIEAVHQRISSIADLNHNNSNNARLVMWQNGFNFAKYNLANKPSEFFFGVGIEHFESKYLLFLDQSTNVKKMIEQANGEISFKDLHNTYLDLSVKIGAIYALAYMVILVLMLKFFLMHKDHVSAWAYSGICLVITYGITSVFYTSGLEYQTTIFFSLVALCYARVNVELKQNE</sequence>
<reference evidence="7 8" key="1">
    <citation type="submission" date="2018-01" db="EMBL/GenBank/DDBJ databases">
        <title>Draft genome sequences of six Vibrio diazotrophicus strains isolated from deep-sea sediments of the Baltic Sea.</title>
        <authorList>
            <person name="Castillo D."/>
            <person name="Vandieken V."/>
            <person name="Chiang O."/>
            <person name="Middelboe M."/>
        </authorList>
    </citation>
    <scope>NUCLEOTIDE SEQUENCE [LARGE SCALE GENOMIC DNA]</scope>
    <source>
        <strain evidence="7 8">60.27F</strain>
    </source>
</reference>
<dbReference type="RefSeq" id="WP_102966429.1">
    <property type="nucleotide sequence ID" value="NZ_POSK01000008.1"/>
</dbReference>
<feature type="transmembrane region" description="Helical" evidence="5">
    <location>
        <begin position="12"/>
        <end position="37"/>
    </location>
</feature>
<dbReference type="Pfam" id="PF04932">
    <property type="entry name" value="Wzy_C"/>
    <property type="match status" value="1"/>
</dbReference>
<dbReference type="InterPro" id="IPR051533">
    <property type="entry name" value="WaaL-like"/>
</dbReference>
<gene>
    <name evidence="7" type="ORF">C1N32_13010</name>
</gene>
<dbReference type="AlphaFoldDB" id="A0A2J8I1D4"/>
<organism evidence="7 8">
    <name type="scientific">Vibrio diazotrophicus</name>
    <dbReference type="NCBI Taxonomy" id="685"/>
    <lineage>
        <taxon>Bacteria</taxon>
        <taxon>Pseudomonadati</taxon>
        <taxon>Pseudomonadota</taxon>
        <taxon>Gammaproteobacteria</taxon>
        <taxon>Vibrionales</taxon>
        <taxon>Vibrionaceae</taxon>
        <taxon>Vibrio</taxon>
    </lineage>
</organism>
<name>A0A2J8I1D4_VIBDI</name>